<name>A0AA38VP08_9PEZI</name>
<sequence>MSGLEVTGIVLGAIPLLISTLEHYGEGLSTLQRWRKYERELRSLTRNLETERVKLQDVCEKLLIDIVPPSRIESMINDPMGDAWREKEVQRKVETRLWKGYHVFEATIEDIKVAVDEMSRRINSQRGGTASELRRVVFTLRRSYYDDVLSTIRDGISSLENLTDRNIELEPARRVRFQGRFFGILREMSKSLYRALRFSLDCTCKHDLGLRLECRSIDIVPSDDDDKVISDLNFWLAVSFNDRKADHSTSSEQQARWEQIAIKAATLPRSQPLTYEIKAPPPPQQKLKGKRTVRFAGVSTASASRTIVMQTETTLTGVNLQQSISGLTKGSADISMSGLGTTLNLCEMMRKAQKQVQVDSYGTIIDQLAQTARRYAIYPVPAPTCGDDDYLSFISLRDILERNGSSLLVPYRDRLNLAVVISSSILQLHGSPWLPATISSRDIFFTTKGNYPIYDSPFLIKVLPDNGPTDQINFPLMRNPTLLSLGLLLIELIMGKTIDSMRTPEERNVASSGMLVDYITAQRLLDQVRMASSYYGTAVSRCVDGDFHTRNLGLDNVDFCQEVYAGVVALLEKDLKNC</sequence>
<protein>
    <recommendedName>
        <fullName evidence="2">DUF7580 domain-containing protein</fullName>
    </recommendedName>
</protein>
<evidence type="ECO:0000313" key="3">
    <source>
        <dbReference type="EMBL" id="KAJ9143383.1"/>
    </source>
</evidence>
<organism evidence="3 4">
    <name type="scientific">Pleurostoma richardsiae</name>
    <dbReference type="NCBI Taxonomy" id="41990"/>
    <lineage>
        <taxon>Eukaryota</taxon>
        <taxon>Fungi</taxon>
        <taxon>Dikarya</taxon>
        <taxon>Ascomycota</taxon>
        <taxon>Pezizomycotina</taxon>
        <taxon>Sordariomycetes</taxon>
        <taxon>Sordariomycetidae</taxon>
        <taxon>Calosphaeriales</taxon>
        <taxon>Pleurostomataceae</taxon>
        <taxon>Pleurostoma</taxon>
    </lineage>
</organism>
<dbReference type="PANTHER" id="PTHR35186:SF4">
    <property type="entry name" value="PRION-INHIBITION AND PROPAGATION HELO DOMAIN-CONTAINING PROTEIN"/>
    <property type="match status" value="1"/>
</dbReference>
<keyword evidence="1" id="KW-0175">Coiled coil</keyword>
<dbReference type="InterPro" id="IPR056002">
    <property type="entry name" value="DUF7580"/>
</dbReference>
<reference evidence="3" key="1">
    <citation type="submission" date="2022-07" db="EMBL/GenBank/DDBJ databases">
        <title>Fungi with potential for degradation of polypropylene.</title>
        <authorList>
            <person name="Gostincar C."/>
        </authorList>
    </citation>
    <scope>NUCLEOTIDE SEQUENCE</scope>
    <source>
        <strain evidence="3">EXF-13308</strain>
    </source>
</reference>
<feature type="coiled-coil region" evidence="1">
    <location>
        <begin position="34"/>
        <end position="61"/>
    </location>
</feature>
<comment type="caution">
    <text evidence="3">The sequence shown here is derived from an EMBL/GenBank/DDBJ whole genome shotgun (WGS) entry which is preliminary data.</text>
</comment>
<dbReference type="Proteomes" id="UP001174694">
    <property type="component" value="Unassembled WGS sequence"/>
</dbReference>
<dbReference type="PANTHER" id="PTHR35186">
    <property type="entry name" value="ANK_REP_REGION DOMAIN-CONTAINING PROTEIN"/>
    <property type="match status" value="1"/>
</dbReference>
<gene>
    <name evidence="3" type="ORF">NKR23_g6633</name>
</gene>
<accession>A0AA38VP08</accession>
<evidence type="ECO:0000259" key="2">
    <source>
        <dbReference type="Pfam" id="PF24476"/>
    </source>
</evidence>
<evidence type="ECO:0000313" key="4">
    <source>
        <dbReference type="Proteomes" id="UP001174694"/>
    </source>
</evidence>
<proteinExistence type="predicted"/>
<dbReference type="AlphaFoldDB" id="A0AA38VP08"/>
<feature type="domain" description="DUF7580" evidence="2">
    <location>
        <begin position="340"/>
        <end position="577"/>
    </location>
</feature>
<dbReference type="Pfam" id="PF24476">
    <property type="entry name" value="DUF7580"/>
    <property type="match status" value="1"/>
</dbReference>
<keyword evidence="4" id="KW-1185">Reference proteome</keyword>
<dbReference type="EMBL" id="JANBVO010000019">
    <property type="protein sequence ID" value="KAJ9143383.1"/>
    <property type="molecule type" value="Genomic_DNA"/>
</dbReference>
<evidence type="ECO:0000256" key="1">
    <source>
        <dbReference type="SAM" id="Coils"/>
    </source>
</evidence>